<name>A0ABT5ZKW3_9ACTN</name>
<gene>
    <name evidence="1" type="ORF">P3G67_10320</name>
</gene>
<evidence type="ECO:0000313" key="1">
    <source>
        <dbReference type="EMBL" id="MDF3289628.1"/>
    </source>
</evidence>
<accession>A0ABT5ZKW3</accession>
<organism evidence="1 2">
    <name type="scientific">Streptomyces silvisoli</name>
    <dbReference type="NCBI Taxonomy" id="3034235"/>
    <lineage>
        <taxon>Bacteria</taxon>
        <taxon>Bacillati</taxon>
        <taxon>Actinomycetota</taxon>
        <taxon>Actinomycetes</taxon>
        <taxon>Kitasatosporales</taxon>
        <taxon>Streptomycetaceae</taxon>
        <taxon>Streptomyces</taxon>
    </lineage>
</organism>
<evidence type="ECO:0000313" key="2">
    <source>
        <dbReference type="Proteomes" id="UP001216579"/>
    </source>
</evidence>
<protein>
    <submittedName>
        <fullName evidence="1">Uncharacterized protein</fullName>
    </submittedName>
</protein>
<dbReference type="EMBL" id="JARJBC010000005">
    <property type="protein sequence ID" value="MDF3289628.1"/>
    <property type="molecule type" value="Genomic_DNA"/>
</dbReference>
<sequence length="40" mass="4122">MAPCPLAVVPTMPKVGIAAEAVADVIHMAAELVENAASFW</sequence>
<dbReference type="Proteomes" id="UP001216579">
    <property type="component" value="Unassembled WGS sequence"/>
</dbReference>
<keyword evidence="2" id="KW-1185">Reference proteome</keyword>
<comment type="caution">
    <text evidence="1">The sequence shown here is derived from an EMBL/GenBank/DDBJ whole genome shotgun (WGS) entry which is preliminary data.</text>
</comment>
<proteinExistence type="predicted"/>
<dbReference type="RefSeq" id="WP_276093156.1">
    <property type="nucleotide sequence ID" value="NZ_JARJBC010000005.1"/>
</dbReference>
<reference evidence="1 2" key="1">
    <citation type="submission" date="2023-03" db="EMBL/GenBank/DDBJ databases">
        <title>Draft genome sequence of Streptomyces sp. RB6PN23 isolated from peat swamp forest in Thailand.</title>
        <authorList>
            <person name="Klaysubun C."/>
            <person name="Duangmal K."/>
        </authorList>
    </citation>
    <scope>NUCLEOTIDE SEQUENCE [LARGE SCALE GENOMIC DNA]</scope>
    <source>
        <strain evidence="1 2">RB6PN23</strain>
    </source>
</reference>